<organism evidence="10 11">
    <name type="scientific">Starmerella bacillaris</name>
    <name type="common">Yeast</name>
    <name type="synonym">Candida zemplinina</name>
    <dbReference type="NCBI Taxonomy" id="1247836"/>
    <lineage>
        <taxon>Eukaryota</taxon>
        <taxon>Fungi</taxon>
        <taxon>Dikarya</taxon>
        <taxon>Ascomycota</taxon>
        <taxon>Saccharomycotina</taxon>
        <taxon>Dipodascomycetes</taxon>
        <taxon>Dipodascales</taxon>
        <taxon>Trichomonascaceae</taxon>
        <taxon>Starmerella</taxon>
    </lineage>
</organism>
<evidence type="ECO:0000256" key="6">
    <source>
        <dbReference type="ARBA" id="ARBA00022824"/>
    </source>
</evidence>
<feature type="transmembrane region" description="Helical" evidence="9">
    <location>
        <begin position="281"/>
        <end position="299"/>
    </location>
</feature>
<evidence type="ECO:0000256" key="4">
    <source>
        <dbReference type="ARBA" id="ARBA00022692"/>
    </source>
</evidence>
<keyword evidence="6" id="KW-0256">Endoplasmic reticulum</keyword>
<comment type="subcellular location">
    <subcellularLocation>
        <location evidence="2">Endoplasmic reticulum membrane</location>
        <topology evidence="2">Multi-pass membrane protein</topology>
    </subcellularLocation>
</comment>
<reference evidence="10 11" key="1">
    <citation type="journal article" date="2023" name="Elife">
        <title>Identification of key yeast species and microbe-microbe interactions impacting larval growth of Drosophila in the wild.</title>
        <authorList>
            <person name="Mure A."/>
            <person name="Sugiura Y."/>
            <person name="Maeda R."/>
            <person name="Honda K."/>
            <person name="Sakurai N."/>
            <person name="Takahashi Y."/>
            <person name="Watada M."/>
            <person name="Katoh T."/>
            <person name="Gotoh A."/>
            <person name="Gotoh Y."/>
            <person name="Taniguchi I."/>
            <person name="Nakamura K."/>
            <person name="Hayashi T."/>
            <person name="Katayama T."/>
            <person name="Uemura T."/>
            <person name="Hattori Y."/>
        </authorList>
    </citation>
    <scope>NUCLEOTIDE SEQUENCE [LARGE SCALE GENOMIC DNA]</scope>
    <source>
        <strain evidence="10 11">SB-73</strain>
    </source>
</reference>
<keyword evidence="4 9" id="KW-0812">Transmembrane</keyword>
<dbReference type="PANTHER" id="PTHR12692">
    <property type="entry name" value="DOLICHYL-DIPHOSPHOOLIGOSACCHARIDE--PROTEIN GLYCOSYLTRANSFERASE-RELATED"/>
    <property type="match status" value="1"/>
</dbReference>
<dbReference type="PANTHER" id="PTHR12692:SF0">
    <property type="entry name" value="GH11935P"/>
    <property type="match status" value="1"/>
</dbReference>
<comment type="function">
    <text evidence="1">Subunit of the oligosaccharyl transferase (OST) complex that catalyzes the initial transfer of a defined glycan (Glc(3)Man(9)GlcNAc(2) in eukaryotes) from the lipid carrier dolichol-pyrophosphate to an asparagine residue within an Asn-X-Ser/Thr consensus motif in nascent polypeptide chains, the first step in protein N-glycosylation. N-glycosylation occurs cotranslationally and the complex associates with the Sec61 complex at the channel-forming translocon complex that mediates protein translocation across the endoplasmic reticulum (ER). All subunits are required for a maximal enzyme activity.</text>
</comment>
<dbReference type="InterPro" id="IPR021149">
    <property type="entry name" value="OligosaccharylTrfase_OST3/OST6"/>
</dbReference>
<evidence type="ECO:0000256" key="3">
    <source>
        <dbReference type="ARBA" id="ARBA00009561"/>
    </source>
</evidence>
<evidence type="ECO:0000256" key="8">
    <source>
        <dbReference type="ARBA" id="ARBA00023136"/>
    </source>
</evidence>
<dbReference type="GO" id="GO:0018279">
    <property type="term" value="P:protein N-linked glycosylation via asparagine"/>
    <property type="evidence" value="ECO:0007669"/>
    <property type="project" value="TreeGrafter"/>
</dbReference>
<evidence type="ECO:0000256" key="2">
    <source>
        <dbReference type="ARBA" id="ARBA00004477"/>
    </source>
</evidence>
<keyword evidence="7 9" id="KW-1133">Transmembrane helix</keyword>
<feature type="transmembrane region" description="Helical" evidence="9">
    <location>
        <begin position="311"/>
        <end position="331"/>
    </location>
</feature>
<dbReference type="Pfam" id="PF04756">
    <property type="entry name" value="OST3_OST6"/>
    <property type="match status" value="1"/>
</dbReference>
<evidence type="ECO:0000313" key="10">
    <source>
        <dbReference type="EMBL" id="GMM52349.1"/>
    </source>
</evidence>
<evidence type="ECO:0000256" key="5">
    <source>
        <dbReference type="ARBA" id="ARBA00022729"/>
    </source>
</evidence>
<evidence type="ECO:0000256" key="7">
    <source>
        <dbReference type="ARBA" id="ARBA00022989"/>
    </source>
</evidence>
<dbReference type="InterPro" id="IPR036249">
    <property type="entry name" value="Thioredoxin-like_sf"/>
</dbReference>
<dbReference type="Proteomes" id="UP001362899">
    <property type="component" value="Unassembled WGS sequence"/>
</dbReference>
<gene>
    <name evidence="10" type="ORF">DASB73_033120</name>
</gene>
<protein>
    <submittedName>
        <fullName evidence="10">Dolichyl-diphosphooligosaccharide--protein glycotransferase</fullName>
    </submittedName>
</protein>
<dbReference type="GO" id="GO:0008250">
    <property type="term" value="C:oligosaccharyltransferase complex"/>
    <property type="evidence" value="ECO:0007669"/>
    <property type="project" value="TreeGrafter"/>
</dbReference>
<evidence type="ECO:0000256" key="9">
    <source>
        <dbReference type="SAM" id="Phobius"/>
    </source>
</evidence>
<dbReference type="EMBL" id="BTGC01000008">
    <property type="protein sequence ID" value="GMM52349.1"/>
    <property type="molecule type" value="Genomic_DNA"/>
</dbReference>
<accession>A0AAV5RLD1</accession>
<comment type="caution">
    <text evidence="10">The sequence shown here is derived from an EMBL/GenBank/DDBJ whole genome shotgun (WGS) entry which is preliminary data.</text>
</comment>
<keyword evidence="5" id="KW-0732">Signal</keyword>
<evidence type="ECO:0000313" key="11">
    <source>
        <dbReference type="Proteomes" id="UP001362899"/>
    </source>
</evidence>
<keyword evidence="8 9" id="KW-0472">Membrane</keyword>
<sequence length="348" mass="38973">MAVVMAKARQDIHASDYSSNVNVMFVLQLLFGLLGLLPACIASSSDLLDSYVSNDGVIYADDQIIQAIFAQERNFTLCALFTTERESVNCQFCKVFAPDFKLVASLYDKQTTDSEKEMYFLYVDLDSNREAFKTLGMTHVPNLVFYPPATAKGDIKRGLLAEHKFTTFLRDDSQVDVLIDILKPYGVNIEIVTEFPWSKLIEAIGLAIITIVVGFAFREKVLKLWRNKKIWLAISLMSVIMFISGHMYNVTRGTKFMGYNGKDYVLIDPSFQSQFAVETQIVAVLYSSLAFIAIGMIKLVSQLKTRSAQSLATIICSLALLVICSILINLFKVKSYGFPISLLPISLF</sequence>
<feature type="transmembrane region" description="Helical" evidence="9">
    <location>
        <begin position="230"/>
        <end position="248"/>
    </location>
</feature>
<proteinExistence type="inferred from homology"/>
<dbReference type="Gene3D" id="3.40.30.10">
    <property type="entry name" value="Glutaredoxin"/>
    <property type="match status" value="1"/>
</dbReference>
<evidence type="ECO:0000256" key="1">
    <source>
        <dbReference type="ARBA" id="ARBA00002791"/>
    </source>
</evidence>
<feature type="transmembrane region" description="Helical" evidence="9">
    <location>
        <begin position="200"/>
        <end position="218"/>
    </location>
</feature>
<dbReference type="AlphaFoldDB" id="A0AAV5RLD1"/>
<keyword evidence="11" id="KW-1185">Reference proteome</keyword>
<dbReference type="SUPFAM" id="SSF52833">
    <property type="entry name" value="Thioredoxin-like"/>
    <property type="match status" value="1"/>
</dbReference>
<name>A0AAV5RLD1_STABA</name>
<comment type="similarity">
    <text evidence="3">Belongs to the OST3/OST6 family.</text>
</comment>